<reference evidence="2" key="2">
    <citation type="submission" date="2015-06" db="UniProtKB">
        <authorList>
            <consortium name="EnsemblMetazoa"/>
        </authorList>
    </citation>
    <scope>IDENTIFICATION</scope>
</reference>
<dbReference type="EMBL" id="CAQQ02375428">
    <property type="status" value="NOT_ANNOTATED_CDS"/>
    <property type="molecule type" value="Genomic_DNA"/>
</dbReference>
<evidence type="ECO:0000313" key="3">
    <source>
        <dbReference type="Proteomes" id="UP000015102"/>
    </source>
</evidence>
<dbReference type="EMBL" id="CAQQ02375427">
    <property type="status" value="NOT_ANNOTATED_CDS"/>
    <property type="molecule type" value="Genomic_DNA"/>
</dbReference>
<keyword evidence="3" id="KW-1185">Reference proteome</keyword>
<dbReference type="HOGENOM" id="CLU_2339503_0_0_1"/>
<feature type="compositionally biased region" description="Basic and acidic residues" evidence="1">
    <location>
        <begin position="54"/>
        <end position="66"/>
    </location>
</feature>
<organism evidence="2 3">
    <name type="scientific">Megaselia scalaris</name>
    <name type="common">Humpbacked fly</name>
    <name type="synonym">Phora scalaris</name>
    <dbReference type="NCBI Taxonomy" id="36166"/>
    <lineage>
        <taxon>Eukaryota</taxon>
        <taxon>Metazoa</taxon>
        <taxon>Ecdysozoa</taxon>
        <taxon>Arthropoda</taxon>
        <taxon>Hexapoda</taxon>
        <taxon>Insecta</taxon>
        <taxon>Pterygota</taxon>
        <taxon>Neoptera</taxon>
        <taxon>Endopterygota</taxon>
        <taxon>Diptera</taxon>
        <taxon>Brachycera</taxon>
        <taxon>Muscomorpha</taxon>
        <taxon>Platypezoidea</taxon>
        <taxon>Phoridae</taxon>
        <taxon>Megaseliini</taxon>
        <taxon>Megaselia</taxon>
    </lineage>
</organism>
<dbReference type="AlphaFoldDB" id="T1H1V9"/>
<evidence type="ECO:0000256" key="1">
    <source>
        <dbReference type="SAM" id="MobiDB-lite"/>
    </source>
</evidence>
<dbReference type="Proteomes" id="UP000015102">
    <property type="component" value="Unassembled WGS sequence"/>
</dbReference>
<evidence type="ECO:0000313" key="2">
    <source>
        <dbReference type="EnsemblMetazoa" id="MESCA010179-PA"/>
    </source>
</evidence>
<sequence>MEVVKATATEILGMQKPQKPSRWRHEEMIKLLPKKIRFIEKRPKNTRATKGVSKQKEGGLEVEKGPFPEKVCHRDTDIYNNYDNYYPFCLNLNPSVVP</sequence>
<protein>
    <submittedName>
        <fullName evidence="2">Uncharacterized protein</fullName>
    </submittedName>
</protein>
<reference evidence="3" key="1">
    <citation type="submission" date="2013-02" db="EMBL/GenBank/DDBJ databases">
        <authorList>
            <person name="Hughes D."/>
        </authorList>
    </citation>
    <scope>NUCLEOTIDE SEQUENCE</scope>
    <source>
        <strain>Durham</strain>
        <strain evidence="3">NC isolate 2 -- Noor lab</strain>
    </source>
</reference>
<proteinExistence type="predicted"/>
<accession>T1H1V9</accession>
<feature type="region of interest" description="Disordered" evidence="1">
    <location>
        <begin position="46"/>
        <end position="66"/>
    </location>
</feature>
<dbReference type="EnsemblMetazoa" id="MESCA010179-RA">
    <property type="protein sequence ID" value="MESCA010179-PA"/>
    <property type="gene ID" value="MESCA010179"/>
</dbReference>
<name>T1H1V9_MEGSC</name>